<dbReference type="SMART" id="SM00450">
    <property type="entry name" value="RHOD"/>
    <property type="match status" value="1"/>
</dbReference>
<gene>
    <name evidence="1" type="primary">trhO</name>
    <name evidence="3" type="ORF">Sps_01402</name>
</gene>
<keyword evidence="3" id="KW-0808">Transferase</keyword>
<organism evidence="3 4">
    <name type="scientific">Shewanella psychrophila</name>
    <dbReference type="NCBI Taxonomy" id="225848"/>
    <lineage>
        <taxon>Bacteria</taxon>
        <taxon>Pseudomonadati</taxon>
        <taxon>Pseudomonadota</taxon>
        <taxon>Gammaproteobacteria</taxon>
        <taxon>Alteromonadales</taxon>
        <taxon>Shewanellaceae</taxon>
        <taxon>Shewanella</taxon>
    </lineage>
</organism>
<dbReference type="SUPFAM" id="SSF52821">
    <property type="entry name" value="Rhodanese/Cell cycle control phosphatase"/>
    <property type="match status" value="1"/>
</dbReference>
<dbReference type="Proteomes" id="UP000189545">
    <property type="component" value="Chromosome"/>
</dbReference>
<evidence type="ECO:0000313" key="3">
    <source>
        <dbReference type="EMBL" id="AQS36568.1"/>
    </source>
</evidence>
<dbReference type="InterPro" id="IPR040503">
    <property type="entry name" value="TRHO_N"/>
</dbReference>
<proteinExistence type="inferred from homology"/>
<accession>A0A1S6HM39</accession>
<evidence type="ECO:0000256" key="1">
    <source>
        <dbReference type="HAMAP-Rule" id="MF_00469"/>
    </source>
</evidence>
<dbReference type="AlphaFoldDB" id="A0A1S6HM39"/>
<dbReference type="Pfam" id="PF17773">
    <property type="entry name" value="UPF0176_N"/>
    <property type="match status" value="1"/>
</dbReference>
<evidence type="ECO:0000259" key="2">
    <source>
        <dbReference type="PROSITE" id="PS50206"/>
    </source>
</evidence>
<dbReference type="Pfam" id="PF00581">
    <property type="entry name" value="Rhodanese"/>
    <property type="match status" value="1"/>
</dbReference>
<name>A0A1S6HM39_9GAMM</name>
<feature type="domain" description="Rhodanese" evidence="2">
    <location>
        <begin position="160"/>
        <end position="254"/>
    </location>
</feature>
<dbReference type="GO" id="GO:0006400">
    <property type="term" value="P:tRNA modification"/>
    <property type="evidence" value="ECO:0007669"/>
    <property type="project" value="UniProtKB-UniRule"/>
</dbReference>
<reference evidence="3 4" key="1">
    <citation type="submission" date="2016-03" db="EMBL/GenBank/DDBJ databases">
        <title>Complete genome sequence of Shewanella psychrophila WP2, a deep sea bacterium isolated from west Pacific sediment.</title>
        <authorList>
            <person name="Xu G."/>
            <person name="Jian H."/>
        </authorList>
    </citation>
    <scope>NUCLEOTIDE SEQUENCE [LARGE SCALE GENOMIC DNA]</scope>
    <source>
        <strain evidence="3 4">WP2</strain>
    </source>
</reference>
<dbReference type="InterPro" id="IPR020936">
    <property type="entry name" value="TrhO"/>
</dbReference>
<comment type="similarity">
    <text evidence="1">Belongs to the TrhO family.</text>
</comment>
<dbReference type="NCBIfam" id="NF001136">
    <property type="entry name" value="PRK00142.1-4"/>
    <property type="match status" value="1"/>
</dbReference>
<sequence length="365" mass="41372">MTQVEFVAILLLGSNLSPVVTIYDALEIKLLPAFEVDMSQVVVCALYKFVSLPHFESIQKPLLNVMIDKDIKGTLLLASEGINGTVAGSQDAIDDLLNWLNTQPGLDNIVHKLSFDDDMPFYRTKVKLKKEIVTMGVEGIDPLKVVGTYVKPQDWNALISDPDVILVDTRNEYEVQIGTFKNAVDPKTNTFREFPAYVKENLDPSKHKKIAMFCTGGIRCEKSTAYLKEQGFDEVYHLEGGVLKYLEEIKQEESLWQGECFVFDNRVAVNHDLEKGQYDQCNACRMPITESEKASEAYVQGVSCPHCIDSISDKQRQRFEERERQMQLAEKRGEAHIGSDVKSVIQIRRSEKESLKQAQLELNKK</sequence>
<dbReference type="KEGG" id="spsw:Sps_01402"/>
<dbReference type="Gene3D" id="3.40.250.10">
    <property type="entry name" value="Rhodanese-like domain"/>
    <property type="match status" value="1"/>
</dbReference>
<dbReference type="EC" id="1.14.-.-" evidence="1"/>
<dbReference type="InterPro" id="IPR036873">
    <property type="entry name" value="Rhodanese-like_dom_sf"/>
</dbReference>
<protein>
    <recommendedName>
        <fullName evidence="1">tRNA uridine(34) hydroxylase</fullName>
        <ecNumber evidence="1">1.14.-.-</ecNumber>
    </recommendedName>
    <alternativeName>
        <fullName evidence="1">tRNA hydroxylation protein O</fullName>
    </alternativeName>
</protein>
<dbReference type="InterPro" id="IPR001763">
    <property type="entry name" value="Rhodanese-like_dom"/>
</dbReference>
<keyword evidence="1" id="KW-0819">tRNA processing</keyword>
<dbReference type="PROSITE" id="PS50206">
    <property type="entry name" value="RHODANESE_3"/>
    <property type="match status" value="1"/>
</dbReference>
<dbReference type="EMBL" id="CP014782">
    <property type="protein sequence ID" value="AQS36568.1"/>
    <property type="molecule type" value="Genomic_DNA"/>
</dbReference>
<keyword evidence="1" id="KW-0560">Oxidoreductase</keyword>
<dbReference type="STRING" id="225848.Sps_01402"/>
<dbReference type="PANTHER" id="PTHR43268">
    <property type="entry name" value="THIOSULFATE SULFURTRANSFERASE/RHODANESE-LIKE DOMAIN-CONTAINING PROTEIN 2"/>
    <property type="match status" value="1"/>
</dbReference>
<keyword evidence="4" id="KW-1185">Reference proteome</keyword>
<dbReference type="PANTHER" id="PTHR43268:SF3">
    <property type="entry name" value="RHODANESE-LIKE DOMAIN-CONTAINING PROTEIN 7-RELATED"/>
    <property type="match status" value="1"/>
</dbReference>
<dbReference type="HAMAP" id="MF_00469">
    <property type="entry name" value="TrhO"/>
    <property type="match status" value="1"/>
</dbReference>
<dbReference type="GO" id="GO:0016705">
    <property type="term" value="F:oxidoreductase activity, acting on paired donors, with incorporation or reduction of molecular oxygen"/>
    <property type="evidence" value="ECO:0007669"/>
    <property type="project" value="UniProtKB-UniRule"/>
</dbReference>
<dbReference type="GO" id="GO:0016740">
    <property type="term" value="F:transferase activity"/>
    <property type="evidence" value="ECO:0007669"/>
    <property type="project" value="UniProtKB-KW"/>
</dbReference>
<evidence type="ECO:0000313" key="4">
    <source>
        <dbReference type="Proteomes" id="UP000189545"/>
    </source>
</evidence>
<dbReference type="Gene3D" id="3.30.70.100">
    <property type="match status" value="1"/>
</dbReference>
<dbReference type="CDD" id="cd01518">
    <property type="entry name" value="RHOD_YceA"/>
    <property type="match status" value="1"/>
</dbReference>
<comment type="catalytic activity">
    <reaction evidence="1">
        <text>uridine(34) in tRNA + AH2 + O2 = 5-hydroxyuridine(34) in tRNA + A + H2O</text>
        <dbReference type="Rhea" id="RHEA:64224"/>
        <dbReference type="Rhea" id="RHEA-COMP:11727"/>
        <dbReference type="Rhea" id="RHEA-COMP:13381"/>
        <dbReference type="ChEBI" id="CHEBI:13193"/>
        <dbReference type="ChEBI" id="CHEBI:15377"/>
        <dbReference type="ChEBI" id="CHEBI:15379"/>
        <dbReference type="ChEBI" id="CHEBI:17499"/>
        <dbReference type="ChEBI" id="CHEBI:65315"/>
        <dbReference type="ChEBI" id="CHEBI:136877"/>
    </reaction>
</comment>
<comment type="function">
    <text evidence="1">Catalyzes oxygen-dependent 5-hydroxyuridine (ho5U) modification at position 34 in tRNAs.</text>
</comment>